<dbReference type="Gene3D" id="2.40.50.1020">
    <property type="entry name" value="LytTr DNA-binding domain"/>
    <property type="match status" value="1"/>
</dbReference>
<sequence>MISCLIVDDEQSAIDLLKMFIAKTPFLTLAASTTNPLEALGIVQSQPIDLVFLDIHMPQLSGLDFMRLIKGKSRVVLTTAYSEFAVEGFELEVLDYLLKPIAFERFLKAAQKALNVFATPSARWQAPVEEADDYIFVKTENKGKMVKVDFQDIIYIEGMKNYLSINTAEESIVTLLNIKDLEERLPAKSFMRVHKSYIVSLNKIRALDGNQILFKDIKSYVPLGETYRNAFFEALQKKVMSSKK</sequence>
<accession>A0A243W833</accession>
<dbReference type="PANTHER" id="PTHR37299:SF1">
    <property type="entry name" value="STAGE 0 SPORULATION PROTEIN A HOMOLOG"/>
    <property type="match status" value="1"/>
</dbReference>
<dbReference type="AlphaFoldDB" id="A0A243W833"/>
<dbReference type="InterPro" id="IPR007492">
    <property type="entry name" value="LytTR_DNA-bd_dom"/>
</dbReference>
<dbReference type="Proteomes" id="UP000194873">
    <property type="component" value="Unassembled WGS sequence"/>
</dbReference>
<evidence type="ECO:0000259" key="2">
    <source>
        <dbReference type="PROSITE" id="PS50110"/>
    </source>
</evidence>
<dbReference type="InterPro" id="IPR046947">
    <property type="entry name" value="LytR-like"/>
</dbReference>
<evidence type="ECO:0000313" key="5">
    <source>
        <dbReference type="Proteomes" id="UP000194873"/>
    </source>
</evidence>
<dbReference type="SUPFAM" id="SSF52172">
    <property type="entry name" value="CheY-like"/>
    <property type="match status" value="1"/>
</dbReference>
<dbReference type="EMBL" id="MTSE01000019">
    <property type="protein sequence ID" value="OUJ71069.1"/>
    <property type="molecule type" value="Genomic_DNA"/>
</dbReference>
<evidence type="ECO:0000256" key="1">
    <source>
        <dbReference type="PROSITE-ProRule" id="PRU00169"/>
    </source>
</evidence>
<dbReference type="PROSITE" id="PS50930">
    <property type="entry name" value="HTH_LYTTR"/>
    <property type="match status" value="1"/>
</dbReference>
<dbReference type="PROSITE" id="PS50110">
    <property type="entry name" value="RESPONSE_REGULATORY"/>
    <property type="match status" value="1"/>
</dbReference>
<evidence type="ECO:0000313" key="4">
    <source>
        <dbReference type="EMBL" id="OUJ71069.1"/>
    </source>
</evidence>
<dbReference type="SMART" id="SM00448">
    <property type="entry name" value="REC"/>
    <property type="match status" value="1"/>
</dbReference>
<dbReference type="PANTHER" id="PTHR37299">
    <property type="entry name" value="TRANSCRIPTIONAL REGULATOR-RELATED"/>
    <property type="match status" value="1"/>
</dbReference>
<dbReference type="Gene3D" id="3.40.50.2300">
    <property type="match status" value="1"/>
</dbReference>
<dbReference type="GO" id="GO:0000156">
    <property type="term" value="F:phosphorelay response regulator activity"/>
    <property type="evidence" value="ECO:0007669"/>
    <property type="project" value="InterPro"/>
</dbReference>
<gene>
    <name evidence="4" type="ORF">BXP70_23185</name>
</gene>
<proteinExistence type="predicted"/>
<dbReference type="OrthoDB" id="1646880at2"/>
<keyword evidence="4" id="KW-0238">DNA-binding</keyword>
<dbReference type="InterPro" id="IPR011006">
    <property type="entry name" value="CheY-like_superfamily"/>
</dbReference>
<reference evidence="4 5" key="1">
    <citation type="submission" date="2017-01" db="EMBL/GenBank/DDBJ databases">
        <title>A new Hymenobacter.</title>
        <authorList>
            <person name="Liang Y."/>
            <person name="Feng F."/>
        </authorList>
    </citation>
    <scope>NUCLEOTIDE SEQUENCE [LARGE SCALE GENOMIC DNA]</scope>
    <source>
        <strain evidence="4">MIMBbqt21</strain>
    </source>
</reference>
<protein>
    <submittedName>
        <fullName evidence="4">DNA-binding response regulator</fullName>
    </submittedName>
</protein>
<dbReference type="InterPro" id="IPR001789">
    <property type="entry name" value="Sig_transdc_resp-reg_receiver"/>
</dbReference>
<organism evidence="4 5">
    <name type="scientific">Hymenobacter crusticola</name>
    <dbReference type="NCBI Taxonomy" id="1770526"/>
    <lineage>
        <taxon>Bacteria</taxon>
        <taxon>Pseudomonadati</taxon>
        <taxon>Bacteroidota</taxon>
        <taxon>Cytophagia</taxon>
        <taxon>Cytophagales</taxon>
        <taxon>Hymenobacteraceae</taxon>
        <taxon>Hymenobacter</taxon>
    </lineage>
</organism>
<dbReference type="Pfam" id="PF04397">
    <property type="entry name" value="LytTR"/>
    <property type="match status" value="1"/>
</dbReference>
<keyword evidence="1" id="KW-0597">Phosphoprotein</keyword>
<dbReference type="Pfam" id="PF00072">
    <property type="entry name" value="Response_reg"/>
    <property type="match status" value="1"/>
</dbReference>
<dbReference type="GO" id="GO:0003677">
    <property type="term" value="F:DNA binding"/>
    <property type="evidence" value="ECO:0007669"/>
    <property type="project" value="UniProtKB-KW"/>
</dbReference>
<feature type="domain" description="HTH LytTR-type" evidence="3">
    <location>
        <begin position="142"/>
        <end position="237"/>
    </location>
</feature>
<name>A0A243W833_9BACT</name>
<dbReference type="SMART" id="SM00850">
    <property type="entry name" value="LytTR"/>
    <property type="match status" value="1"/>
</dbReference>
<feature type="domain" description="Response regulatory" evidence="2">
    <location>
        <begin position="3"/>
        <end position="114"/>
    </location>
</feature>
<keyword evidence="5" id="KW-1185">Reference proteome</keyword>
<evidence type="ECO:0000259" key="3">
    <source>
        <dbReference type="PROSITE" id="PS50930"/>
    </source>
</evidence>
<comment type="caution">
    <text evidence="4">The sequence shown here is derived from an EMBL/GenBank/DDBJ whole genome shotgun (WGS) entry which is preliminary data.</text>
</comment>
<feature type="modified residue" description="4-aspartylphosphate" evidence="1">
    <location>
        <position position="54"/>
    </location>
</feature>